<proteinExistence type="predicted"/>
<reference evidence="1 2" key="1">
    <citation type="submission" date="2020-08" db="EMBL/GenBank/DDBJ databases">
        <authorList>
            <person name="Hejnol A."/>
        </authorList>
    </citation>
    <scope>NUCLEOTIDE SEQUENCE [LARGE SCALE GENOMIC DNA]</scope>
</reference>
<gene>
    <name evidence="1" type="ORF">DGYR_LOCUS1357</name>
</gene>
<organism evidence="1 2">
    <name type="scientific">Dimorphilus gyrociliatus</name>
    <dbReference type="NCBI Taxonomy" id="2664684"/>
    <lineage>
        <taxon>Eukaryota</taxon>
        <taxon>Metazoa</taxon>
        <taxon>Spiralia</taxon>
        <taxon>Lophotrochozoa</taxon>
        <taxon>Annelida</taxon>
        <taxon>Polychaeta</taxon>
        <taxon>Polychaeta incertae sedis</taxon>
        <taxon>Dinophilidae</taxon>
        <taxon>Dimorphilus</taxon>
    </lineage>
</organism>
<dbReference type="EMBL" id="CAJFCJ010000002">
    <property type="protein sequence ID" value="CAD5112163.1"/>
    <property type="molecule type" value="Genomic_DNA"/>
</dbReference>
<comment type="caution">
    <text evidence="1">The sequence shown here is derived from an EMBL/GenBank/DDBJ whole genome shotgun (WGS) entry which is preliminary data.</text>
</comment>
<dbReference type="AlphaFoldDB" id="A0A7I8VA29"/>
<evidence type="ECO:0000313" key="2">
    <source>
        <dbReference type="Proteomes" id="UP000549394"/>
    </source>
</evidence>
<dbReference type="Proteomes" id="UP000549394">
    <property type="component" value="Unassembled WGS sequence"/>
</dbReference>
<accession>A0A7I8VA29</accession>
<sequence>MIIFLLKDDLHGDDRVLYTKDHDIQWKYISSLNLSIYSAFYDNRTSLGTWPSIKIIVMAKAKEINKLPPFCHIHFTLGRNLTVQSIPMELSTTQNYFDRGFYKSYIINCPIGSYKIPVNVGLSTAVDIKPNYYQKILLPESPDIKQVDTDDDN</sequence>
<protein>
    <submittedName>
        <fullName evidence="1">DgyrCDS1398</fullName>
    </submittedName>
</protein>
<keyword evidence="2" id="KW-1185">Reference proteome</keyword>
<name>A0A7I8VA29_9ANNE</name>
<evidence type="ECO:0000313" key="1">
    <source>
        <dbReference type="EMBL" id="CAD5112163.1"/>
    </source>
</evidence>